<comment type="caution">
    <text evidence="1">The sequence shown here is derived from an EMBL/GenBank/DDBJ whole genome shotgun (WGS) entry which is preliminary data.</text>
</comment>
<dbReference type="EMBL" id="JAENQP010000007">
    <property type="protein sequence ID" value="MBO3359540.1"/>
    <property type="molecule type" value="Genomic_DNA"/>
</dbReference>
<sequence>MEDNLKTKNINIEFIGINSGDGESFCWDVDKENFIKIKGCEPDETFDENGENLYKIYPDDFYGFDNPKCKVKLSIERLE</sequence>
<dbReference type="Proteomes" id="UP000668068">
    <property type="component" value="Unassembled WGS sequence"/>
</dbReference>
<organism evidence="1 2">
    <name type="scientific">Clostridium perfringens</name>
    <dbReference type="NCBI Taxonomy" id="1502"/>
    <lineage>
        <taxon>Bacteria</taxon>
        <taxon>Bacillati</taxon>
        <taxon>Bacillota</taxon>
        <taxon>Clostridia</taxon>
        <taxon>Eubacteriales</taxon>
        <taxon>Clostridiaceae</taxon>
        <taxon>Clostridium</taxon>
    </lineage>
</organism>
<dbReference type="RefSeq" id="WP_208340727.1">
    <property type="nucleotide sequence ID" value="NZ_JAENQO010000007.1"/>
</dbReference>
<accession>A0AAW4IZ88</accession>
<name>A0AAW4IZ88_CLOPF</name>
<proteinExistence type="predicted"/>
<dbReference type="AlphaFoldDB" id="A0AAW4IZ88"/>
<gene>
    <name evidence="1" type="ORF">JJB47_12230</name>
</gene>
<evidence type="ECO:0000313" key="1">
    <source>
        <dbReference type="EMBL" id="MBO3359540.1"/>
    </source>
</evidence>
<evidence type="ECO:0000313" key="2">
    <source>
        <dbReference type="Proteomes" id="UP000668068"/>
    </source>
</evidence>
<protein>
    <submittedName>
        <fullName evidence="1">Uncharacterized protein</fullName>
    </submittedName>
</protein>
<reference evidence="1" key="1">
    <citation type="submission" date="2020-12" db="EMBL/GenBank/DDBJ databases">
        <title>Comparative genomics of Clostridium perfringens reveals patterns of host-associated phylogenetic clades and virulence factors.</title>
        <authorList>
            <person name="Smith A.H."/>
            <person name="Geier R."/>
        </authorList>
    </citation>
    <scope>NUCLEOTIDE SEQUENCE</scope>
    <source>
        <strain evidence="1">CHD30677R</strain>
    </source>
</reference>